<evidence type="ECO:0000256" key="4">
    <source>
        <dbReference type="ARBA" id="ARBA00023136"/>
    </source>
</evidence>
<feature type="transmembrane region" description="Helical" evidence="6">
    <location>
        <begin position="163"/>
        <end position="183"/>
    </location>
</feature>
<evidence type="ECO:0000256" key="1">
    <source>
        <dbReference type="ARBA" id="ARBA00004141"/>
    </source>
</evidence>
<keyword evidence="3 6" id="KW-1133">Transmembrane helix</keyword>
<dbReference type="AlphaFoldDB" id="A0A7S3PJ01"/>
<feature type="transmembrane region" description="Helical" evidence="6">
    <location>
        <begin position="87"/>
        <end position="108"/>
    </location>
</feature>
<feature type="region of interest" description="Disordered" evidence="5">
    <location>
        <begin position="1"/>
        <end position="31"/>
    </location>
</feature>
<gene>
    <name evidence="8" type="ORF">ASTO00021_LOCUS10942</name>
</gene>
<keyword evidence="2 6" id="KW-0812">Transmembrane</keyword>
<keyword evidence="4 6" id="KW-0472">Membrane</keyword>
<feature type="transmembrane region" description="Helical" evidence="6">
    <location>
        <begin position="368"/>
        <end position="384"/>
    </location>
</feature>
<reference evidence="8" key="1">
    <citation type="submission" date="2021-01" db="EMBL/GenBank/DDBJ databases">
        <authorList>
            <person name="Corre E."/>
            <person name="Pelletier E."/>
            <person name="Niang G."/>
            <person name="Scheremetjew M."/>
            <person name="Finn R."/>
            <person name="Kale V."/>
            <person name="Holt S."/>
            <person name="Cochrane G."/>
            <person name="Meng A."/>
            <person name="Brown T."/>
            <person name="Cohen L."/>
        </authorList>
    </citation>
    <scope>NUCLEOTIDE SEQUENCE</scope>
    <source>
        <strain evidence="8">GSBS06</strain>
    </source>
</reference>
<evidence type="ECO:0000256" key="2">
    <source>
        <dbReference type="ARBA" id="ARBA00022692"/>
    </source>
</evidence>
<sequence length="402" mass="44288">MYLRPRVKSLNKEDHNKNKASGNSFDKSKDKNNNTMVKAVLGNEQETKTFLKDEETGLKVDRITDDVELESGLSSSKNSEIGADNRLVGTLKAVVACGFYMVIGPSLILNNKFILKDLDFKYPMLVSCLGLITTSIVSHLLVRFQFVQLQHRDVVTKDFYLKRIVPVGITLALTLSFGNAVYIHLGVALIQMLKAFTPVIVLMGVVISGIESPSKGVILSVLGIAFGTALNCAGAVDYTFYGLFLMFGAEFFEAVRLVLTQFLLQNKKFGVIEGQYWLAPASAASLMTLSIFSEWNTISSKGHISVVFENPQYFFFSATLGLLVNLSSFLVVQTTNSVTLKILGTVRNAGLVIFQVIFAGEIITAQQFGAYGLTIVAFGFYNYFKMQKSAPAPTQYTKVEQK</sequence>
<accession>A0A7S3PJ01</accession>
<protein>
    <recommendedName>
        <fullName evidence="7">Sugar phosphate transporter domain-containing protein</fullName>
    </recommendedName>
</protein>
<feature type="transmembrane region" description="Helical" evidence="6">
    <location>
        <begin position="120"/>
        <end position="142"/>
    </location>
</feature>
<dbReference type="PANTHER" id="PTHR11132">
    <property type="entry name" value="SOLUTE CARRIER FAMILY 35"/>
    <property type="match status" value="1"/>
</dbReference>
<dbReference type="InterPro" id="IPR004853">
    <property type="entry name" value="Sugar_P_trans_dom"/>
</dbReference>
<dbReference type="EMBL" id="HBIN01014462">
    <property type="protein sequence ID" value="CAE0440809.1"/>
    <property type="molecule type" value="Transcribed_RNA"/>
</dbReference>
<proteinExistence type="predicted"/>
<evidence type="ECO:0000256" key="3">
    <source>
        <dbReference type="ARBA" id="ARBA00022989"/>
    </source>
</evidence>
<feature type="transmembrane region" description="Helical" evidence="6">
    <location>
        <begin position="189"/>
        <end position="210"/>
    </location>
</feature>
<organism evidence="8">
    <name type="scientific">Aplanochytrium stocchinoi</name>
    <dbReference type="NCBI Taxonomy" id="215587"/>
    <lineage>
        <taxon>Eukaryota</taxon>
        <taxon>Sar</taxon>
        <taxon>Stramenopiles</taxon>
        <taxon>Bigyra</taxon>
        <taxon>Labyrinthulomycetes</taxon>
        <taxon>Thraustochytrida</taxon>
        <taxon>Thraustochytriidae</taxon>
        <taxon>Aplanochytrium</taxon>
    </lineage>
</organism>
<comment type="subcellular location">
    <subcellularLocation>
        <location evidence="1">Membrane</location>
        <topology evidence="1">Multi-pass membrane protein</topology>
    </subcellularLocation>
</comment>
<dbReference type="GO" id="GO:0016020">
    <property type="term" value="C:membrane"/>
    <property type="evidence" value="ECO:0007669"/>
    <property type="project" value="UniProtKB-SubCell"/>
</dbReference>
<evidence type="ECO:0000259" key="7">
    <source>
        <dbReference type="Pfam" id="PF03151"/>
    </source>
</evidence>
<feature type="domain" description="Sugar phosphate transporter" evidence="7">
    <location>
        <begin position="97"/>
        <end position="383"/>
    </location>
</feature>
<dbReference type="InterPro" id="IPR050186">
    <property type="entry name" value="TPT_transporter"/>
</dbReference>
<evidence type="ECO:0000256" key="5">
    <source>
        <dbReference type="SAM" id="MobiDB-lite"/>
    </source>
</evidence>
<feature type="transmembrane region" description="Helical" evidence="6">
    <location>
        <begin position="276"/>
        <end position="293"/>
    </location>
</feature>
<name>A0A7S3PJ01_9STRA</name>
<evidence type="ECO:0000256" key="6">
    <source>
        <dbReference type="SAM" id="Phobius"/>
    </source>
</evidence>
<feature type="transmembrane region" description="Helical" evidence="6">
    <location>
        <begin position="344"/>
        <end position="362"/>
    </location>
</feature>
<feature type="transmembrane region" description="Helical" evidence="6">
    <location>
        <begin position="217"/>
        <end position="236"/>
    </location>
</feature>
<feature type="transmembrane region" description="Helical" evidence="6">
    <location>
        <begin position="313"/>
        <end position="332"/>
    </location>
</feature>
<evidence type="ECO:0000313" key="8">
    <source>
        <dbReference type="EMBL" id="CAE0440809.1"/>
    </source>
</evidence>
<feature type="transmembrane region" description="Helical" evidence="6">
    <location>
        <begin position="242"/>
        <end position="264"/>
    </location>
</feature>
<dbReference type="Pfam" id="PF03151">
    <property type="entry name" value="TPT"/>
    <property type="match status" value="1"/>
</dbReference>